<feature type="region of interest" description="Disordered" evidence="5">
    <location>
        <begin position="122"/>
        <end position="144"/>
    </location>
</feature>
<dbReference type="PANTHER" id="PTHR13780:SF35">
    <property type="entry name" value="LD22662P"/>
    <property type="match status" value="1"/>
</dbReference>
<evidence type="ECO:0000256" key="2">
    <source>
        <dbReference type="ARBA" id="ARBA00022737"/>
    </source>
</evidence>
<evidence type="ECO:0000256" key="3">
    <source>
        <dbReference type="ARBA" id="ARBA00023122"/>
    </source>
</evidence>
<feature type="domain" description="CBS" evidence="6">
    <location>
        <begin position="1"/>
        <end position="50"/>
    </location>
</feature>
<dbReference type="Gene3D" id="3.10.580.10">
    <property type="entry name" value="CBS-domain"/>
    <property type="match status" value="1"/>
</dbReference>
<dbReference type="EMBL" id="CAEX01001077">
    <property type="protein sequence ID" value="CCD18401.1"/>
    <property type="molecule type" value="Genomic_DNA"/>
</dbReference>
<name>F9WLK9_TRYVY</name>
<dbReference type="Pfam" id="PF00571">
    <property type="entry name" value="CBS"/>
    <property type="match status" value="1"/>
</dbReference>
<evidence type="ECO:0000256" key="1">
    <source>
        <dbReference type="ARBA" id="ARBA00006750"/>
    </source>
</evidence>
<dbReference type="InterPro" id="IPR050511">
    <property type="entry name" value="AMPK_gamma/SDS23_families"/>
</dbReference>
<dbReference type="Proteomes" id="UP000009027">
    <property type="component" value="Unassembled WGS sequence"/>
</dbReference>
<dbReference type="PROSITE" id="PS51371">
    <property type="entry name" value="CBS"/>
    <property type="match status" value="1"/>
</dbReference>
<dbReference type="InterPro" id="IPR000644">
    <property type="entry name" value="CBS_dom"/>
</dbReference>
<dbReference type="VEuPathDB" id="TriTrypDB:TvY486_0010870"/>
<evidence type="ECO:0000256" key="4">
    <source>
        <dbReference type="PROSITE-ProRule" id="PRU00703"/>
    </source>
</evidence>
<sequence>TVDTPLLQALRLLLRHNIDSIAVVSEDQRILDVISRSDTVRIEDQGVYDTNLLVREFINSRVPAKICVFYEKDTLRRIFFHFVQQNVKELFLVDPDTGKLEGQLNISEVVFFLAFAVTAKQTPGNTASGRSGTATYASNPSHVM</sequence>
<keyword evidence="8" id="KW-1185">Reference proteome</keyword>
<dbReference type="InterPro" id="IPR046342">
    <property type="entry name" value="CBS_dom_sf"/>
</dbReference>
<keyword evidence="2" id="KW-0677">Repeat</keyword>
<keyword evidence="3 4" id="KW-0129">CBS domain</keyword>
<evidence type="ECO:0000313" key="8">
    <source>
        <dbReference type="Proteomes" id="UP000009027"/>
    </source>
</evidence>
<comment type="similarity">
    <text evidence="1">Belongs to the 5'-AMP-activated protein kinase gamma subunit family.</text>
</comment>
<proteinExistence type="inferred from homology"/>
<protein>
    <recommendedName>
        <fullName evidence="6">CBS domain-containing protein</fullName>
    </recommendedName>
</protein>
<evidence type="ECO:0000313" key="7">
    <source>
        <dbReference type="EMBL" id="CCD18401.1"/>
    </source>
</evidence>
<organism evidence="7 8">
    <name type="scientific">Trypanosoma vivax (strain Y486)</name>
    <dbReference type="NCBI Taxonomy" id="1055687"/>
    <lineage>
        <taxon>Eukaryota</taxon>
        <taxon>Discoba</taxon>
        <taxon>Euglenozoa</taxon>
        <taxon>Kinetoplastea</taxon>
        <taxon>Metakinetoplastina</taxon>
        <taxon>Trypanosomatida</taxon>
        <taxon>Trypanosomatidae</taxon>
        <taxon>Trypanosoma</taxon>
        <taxon>Duttonella</taxon>
    </lineage>
</organism>
<gene>
    <name evidence="7" type="ORF">TvY486_0010870</name>
</gene>
<dbReference type="SUPFAM" id="SSF54631">
    <property type="entry name" value="CBS-domain pair"/>
    <property type="match status" value="1"/>
</dbReference>
<reference evidence="7 8" key="1">
    <citation type="journal article" date="2012" name="Proc. Natl. Acad. Sci. U.S.A.">
        <title>Antigenic diversity is generated by distinct evolutionary mechanisms in African trypanosome species.</title>
        <authorList>
            <person name="Jackson A.P."/>
            <person name="Berry A."/>
            <person name="Aslett M."/>
            <person name="Allison H.C."/>
            <person name="Burton P."/>
            <person name="Vavrova-Anderson J."/>
            <person name="Brown R."/>
            <person name="Browne H."/>
            <person name="Corton N."/>
            <person name="Hauser H."/>
            <person name="Gamble J."/>
            <person name="Gilderthorp R."/>
            <person name="Marcello L."/>
            <person name="McQuillan J."/>
            <person name="Otto T.D."/>
            <person name="Quail M.A."/>
            <person name="Sanders M.J."/>
            <person name="van Tonder A."/>
            <person name="Ginger M.L."/>
            <person name="Field M.C."/>
            <person name="Barry J.D."/>
            <person name="Hertz-Fowler C."/>
            <person name="Berriman M."/>
        </authorList>
    </citation>
    <scope>NUCLEOTIDE SEQUENCE</scope>
    <source>
        <strain evidence="7 8">Y486</strain>
    </source>
</reference>
<evidence type="ECO:0000259" key="6">
    <source>
        <dbReference type="PROSITE" id="PS51371"/>
    </source>
</evidence>
<evidence type="ECO:0000256" key="5">
    <source>
        <dbReference type="SAM" id="MobiDB-lite"/>
    </source>
</evidence>
<dbReference type="AlphaFoldDB" id="F9WLK9"/>
<accession>F9WLK9</accession>
<feature type="non-terminal residue" evidence="7">
    <location>
        <position position="1"/>
    </location>
</feature>
<dbReference type="PANTHER" id="PTHR13780">
    <property type="entry name" value="AMP-ACTIVATED PROTEIN KINASE, GAMMA REGULATORY SUBUNIT"/>
    <property type="match status" value="1"/>
</dbReference>